<comment type="caution">
    <text evidence="1">The sequence shown here is derived from an EMBL/GenBank/DDBJ whole genome shotgun (WGS) entry which is preliminary data.</text>
</comment>
<reference evidence="1 2" key="1">
    <citation type="submission" date="2017-08" db="EMBL/GenBank/DDBJ databases">
        <title>Infants hospitalized years apart are colonized by the same room-sourced microbial strains.</title>
        <authorList>
            <person name="Brooks B."/>
            <person name="Olm M.R."/>
            <person name="Firek B.A."/>
            <person name="Baker R."/>
            <person name="Thomas B.C."/>
            <person name="Morowitz M.J."/>
            <person name="Banfield J.F."/>
        </authorList>
    </citation>
    <scope>NUCLEOTIDE SEQUENCE [LARGE SCALE GENOMIC DNA]</scope>
    <source>
        <strain evidence="1">S2_003_000_R2_4</strain>
    </source>
</reference>
<gene>
    <name evidence="1" type="ORF">DI526_10960</name>
</gene>
<accession>A0A2W5V325</accession>
<dbReference type="AlphaFoldDB" id="A0A2W5V325"/>
<protein>
    <submittedName>
        <fullName evidence="1">Uncharacterized protein</fullName>
    </submittedName>
</protein>
<name>A0A2W5V325_9CAUL</name>
<dbReference type="RefSeq" id="WP_304277575.1">
    <property type="nucleotide sequence ID" value="NZ_QFQZ01000030.1"/>
</dbReference>
<dbReference type="EMBL" id="QFQZ01000030">
    <property type="protein sequence ID" value="PZR34220.1"/>
    <property type="molecule type" value="Genomic_DNA"/>
</dbReference>
<dbReference type="Proteomes" id="UP000249393">
    <property type="component" value="Unassembled WGS sequence"/>
</dbReference>
<sequence length="59" mass="6628">MTLLEKIPMLRDAELKALLANARRLDVTGTPEQRRAVAEVITPLEREASRRRSAGRSGR</sequence>
<organism evidence="1 2">
    <name type="scientific">Caulobacter segnis</name>
    <dbReference type="NCBI Taxonomy" id="88688"/>
    <lineage>
        <taxon>Bacteria</taxon>
        <taxon>Pseudomonadati</taxon>
        <taxon>Pseudomonadota</taxon>
        <taxon>Alphaproteobacteria</taxon>
        <taxon>Caulobacterales</taxon>
        <taxon>Caulobacteraceae</taxon>
        <taxon>Caulobacter</taxon>
    </lineage>
</organism>
<proteinExistence type="predicted"/>
<evidence type="ECO:0000313" key="1">
    <source>
        <dbReference type="EMBL" id="PZR34220.1"/>
    </source>
</evidence>
<evidence type="ECO:0000313" key="2">
    <source>
        <dbReference type="Proteomes" id="UP000249393"/>
    </source>
</evidence>